<evidence type="ECO:0000256" key="4">
    <source>
        <dbReference type="SAM" id="SignalP"/>
    </source>
</evidence>
<dbReference type="Gene3D" id="3.40.190.10">
    <property type="entry name" value="Periplasmic binding protein-like II"/>
    <property type="match status" value="2"/>
</dbReference>
<dbReference type="Pfam" id="PF13379">
    <property type="entry name" value="NMT1_2"/>
    <property type="match status" value="1"/>
</dbReference>
<evidence type="ECO:0000313" key="5">
    <source>
        <dbReference type="EMBL" id="TYL85873.1"/>
    </source>
</evidence>
<dbReference type="AlphaFoldDB" id="A0A5S4WW85"/>
<dbReference type="PANTHER" id="PTHR30024">
    <property type="entry name" value="ALIPHATIC SULFONATES-BINDING PROTEIN-RELATED"/>
    <property type="match status" value="1"/>
</dbReference>
<dbReference type="EMBL" id="VSSR01000016">
    <property type="protein sequence ID" value="TYL85873.1"/>
    <property type="molecule type" value="Genomic_DNA"/>
</dbReference>
<keyword evidence="5" id="KW-0808">Transferase</keyword>
<keyword evidence="6" id="KW-1185">Reference proteome</keyword>
<gene>
    <name evidence="5" type="ORF">FXB38_10080</name>
</gene>
<protein>
    <submittedName>
        <fullName evidence="5">Myristoyl transferase</fullName>
    </submittedName>
</protein>
<dbReference type="Proteomes" id="UP000324853">
    <property type="component" value="Unassembled WGS sequence"/>
</dbReference>
<evidence type="ECO:0000313" key="6">
    <source>
        <dbReference type="Proteomes" id="UP000324853"/>
    </source>
</evidence>
<feature type="signal peptide" evidence="4">
    <location>
        <begin position="1"/>
        <end position="23"/>
    </location>
</feature>
<dbReference type="OrthoDB" id="9806288at2"/>
<sequence>MRALMRLIVGVAATGLWLSSANASEPEKATLKIAVGSQILNYMPLELGVKLGTFREEGLDVTVENFQAGGSKALQALIGGSVDGTVGFYDHTIQMQAQGKDISCVFLLNDIPGVLLGVRSDLADKVKTGADLKGLKLGITAPGSSTDTMARYYIKKARLGPRDINIIAVGSGAPGMVALEAKNIDALVYFDPIATLLSRKNIAKPLFDARTVEGSKTAFGGIYPTACLYLQQSFIDKNPETVQRLVNALLKTHRWINSVATEQLVDAIPAGYKTDNREVNIEILKASKALFSQTGLMDAEAAKIPLAVLSDFDPKIAAANIDLSKTFTNRFTERAAQQLK</sequence>
<dbReference type="GO" id="GO:0042597">
    <property type="term" value="C:periplasmic space"/>
    <property type="evidence" value="ECO:0007669"/>
    <property type="project" value="UniProtKB-SubCell"/>
</dbReference>
<dbReference type="SUPFAM" id="SSF53850">
    <property type="entry name" value="Periplasmic binding protein-like II"/>
    <property type="match status" value="1"/>
</dbReference>
<name>A0A5S4WW85_9BRAD</name>
<dbReference type="RefSeq" id="WP_148750705.1">
    <property type="nucleotide sequence ID" value="NZ_VSSR01000016.1"/>
</dbReference>
<proteinExistence type="inferred from homology"/>
<comment type="subcellular location">
    <subcellularLocation>
        <location evidence="1">Periplasm</location>
    </subcellularLocation>
</comment>
<keyword evidence="3 4" id="KW-0732">Signal</keyword>
<comment type="similarity">
    <text evidence="2">Belongs to the bacterial solute-binding protein SsuA/TauA family.</text>
</comment>
<organism evidence="5 6">
    <name type="scientific">Bradyrhizobium cytisi</name>
    <dbReference type="NCBI Taxonomy" id="515489"/>
    <lineage>
        <taxon>Bacteria</taxon>
        <taxon>Pseudomonadati</taxon>
        <taxon>Pseudomonadota</taxon>
        <taxon>Alphaproteobacteria</taxon>
        <taxon>Hyphomicrobiales</taxon>
        <taxon>Nitrobacteraceae</taxon>
        <taxon>Bradyrhizobium</taxon>
    </lineage>
</organism>
<accession>A0A5S4WW85</accession>
<comment type="caution">
    <text evidence="5">The sequence shown here is derived from an EMBL/GenBank/DDBJ whole genome shotgun (WGS) entry which is preliminary data.</text>
</comment>
<feature type="chain" id="PRO_5024436271" evidence="4">
    <location>
        <begin position="24"/>
        <end position="340"/>
    </location>
</feature>
<evidence type="ECO:0000256" key="3">
    <source>
        <dbReference type="ARBA" id="ARBA00022729"/>
    </source>
</evidence>
<dbReference type="PANTHER" id="PTHR30024:SF47">
    <property type="entry name" value="TAURINE-BINDING PERIPLASMIC PROTEIN"/>
    <property type="match status" value="1"/>
</dbReference>
<evidence type="ECO:0000256" key="1">
    <source>
        <dbReference type="ARBA" id="ARBA00004418"/>
    </source>
</evidence>
<evidence type="ECO:0000256" key="2">
    <source>
        <dbReference type="ARBA" id="ARBA00010742"/>
    </source>
</evidence>
<dbReference type="GO" id="GO:0016740">
    <property type="term" value="F:transferase activity"/>
    <property type="evidence" value="ECO:0007669"/>
    <property type="project" value="UniProtKB-KW"/>
</dbReference>
<reference evidence="5 6" key="1">
    <citation type="submission" date="2019-08" db="EMBL/GenBank/DDBJ databases">
        <title>Bradyrhizobium hipponensis sp. nov., a rhizobium isolated from a Lupinus angustifolius root nodule in Tunisia.</title>
        <authorList>
            <person name="Off K."/>
            <person name="Rejili M."/>
            <person name="Mars M."/>
            <person name="Brachmann A."/>
            <person name="Marin M."/>
        </authorList>
    </citation>
    <scope>NUCLEOTIDE SEQUENCE [LARGE SCALE GENOMIC DNA]</scope>
    <source>
        <strain evidence="5 6">CTAW11</strain>
    </source>
</reference>
<dbReference type="GO" id="GO:0042918">
    <property type="term" value="P:alkanesulfonate transmembrane transport"/>
    <property type="evidence" value="ECO:0007669"/>
    <property type="project" value="TreeGrafter"/>
</dbReference>